<evidence type="ECO:0000313" key="7">
    <source>
        <dbReference type="EMBL" id="MET1488253.1"/>
    </source>
</evidence>
<organism evidence="7 8">
    <name type="scientific">Uliginosibacterium paludis</name>
    <dbReference type="NCBI Taxonomy" id="1615952"/>
    <lineage>
        <taxon>Bacteria</taxon>
        <taxon>Pseudomonadati</taxon>
        <taxon>Pseudomonadota</taxon>
        <taxon>Betaproteobacteria</taxon>
        <taxon>Rhodocyclales</taxon>
        <taxon>Zoogloeaceae</taxon>
        <taxon>Uliginosibacterium</taxon>
    </lineage>
</organism>
<comment type="caution">
    <text evidence="7">The sequence shown here is derived from an EMBL/GenBank/DDBJ whole genome shotgun (WGS) entry which is preliminary data.</text>
</comment>
<dbReference type="EMBL" id="JBEWLZ010000001">
    <property type="protein sequence ID" value="MET1488253.1"/>
    <property type="molecule type" value="Genomic_DNA"/>
</dbReference>
<evidence type="ECO:0000256" key="2">
    <source>
        <dbReference type="ARBA" id="ARBA00008787"/>
    </source>
</evidence>
<dbReference type="PANTHER" id="PTHR34773">
    <property type="entry name" value="FLAGELLAR SECRETION CHAPERONE FLIS"/>
    <property type="match status" value="1"/>
</dbReference>
<reference evidence="7 8" key="1">
    <citation type="submission" date="2024-07" db="EMBL/GenBank/DDBJ databases">
        <title>Uliginosibacterium paludis KCTC:42655.</title>
        <authorList>
            <person name="Kim M.K."/>
        </authorList>
    </citation>
    <scope>NUCLEOTIDE SEQUENCE [LARGE SCALE GENOMIC DNA]</scope>
    <source>
        <strain evidence="7 8">KCTC 42655</strain>
    </source>
</reference>
<evidence type="ECO:0000256" key="5">
    <source>
        <dbReference type="ARBA" id="ARBA00023186"/>
    </source>
</evidence>
<keyword evidence="5" id="KW-0143">Chaperone</keyword>
<keyword evidence="7" id="KW-0282">Flagellum</keyword>
<keyword evidence="7" id="KW-0966">Cell projection</keyword>
<accession>A0ABV2CK34</accession>
<dbReference type="RefSeq" id="WP_345926199.1">
    <property type="nucleotide sequence ID" value="NZ_JBDIVF010000003.1"/>
</dbReference>
<dbReference type="Gene3D" id="1.20.120.340">
    <property type="entry name" value="Flagellar protein FliS"/>
    <property type="match status" value="1"/>
</dbReference>
<protein>
    <recommendedName>
        <fullName evidence="6">Flagellar secretion chaperone FliS</fullName>
    </recommendedName>
</protein>
<dbReference type="SUPFAM" id="SSF101116">
    <property type="entry name" value="Flagellar export chaperone FliS"/>
    <property type="match status" value="1"/>
</dbReference>
<dbReference type="InterPro" id="IPR036584">
    <property type="entry name" value="FliS_sf"/>
</dbReference>
<dbReference type="Proteomes" id="UP001548590">
    <property type="component" value="Unassembled WGS sequence"/>
</dbReference>
<keyword evidence="8" id="KW-1185">Reference proteome</keyword>
<comment type="similarity">
    <text evidence="2 6">Belongs to the FliS family.</text>
</comment>
<evidence type="ECO:0000256" key="1">
    <source>
        <dbReference type="ARBA" id="ARBA00004514"/>
    </source>
</evidence>
<gene>
    <name evidence="7" type="primary">fliS</name>
    <name evidence="7" type="ORF">ABVT11_00330</name>
</gene>
<evidence type="ECO:0000256" key="6">
    <source>
        <dbReference type="PIRNR" id="PIRNR039090"/>
    </source>
</evidence>
<evidence type="ECO:0000256" key="3">
    <source>
        <dbReference type="ARBA" id="ARBA00022490"/>
    </source>
</evidence>
<evidence type="ECO:0000313" key="8">
    <source>
        <dbReference type="Proteomes" id="UP001548590"/>
    </source>
</evidence>
<keyword evidence="3 6" id="KW-0963">Cytoplasm</keyword>
<dbReference type="Pfam" id="PF02561">
    <property type="entry name" value="FliS"/>
    <property type="match status" value="1"/>
</dbReference>
<dbReference type="NCBIfam" id="TIGR00208">
    <property type="entry name" value="fliS"/>
    <property type="match status" value="1"/>
</dbReference>
<proteinExistence type="inferred from homology"/>
<sequence length="138" mass="14715">MFARQSAAAYARVGIETNVASANPHQLVLMLFDGALLSINTAAAAIEENDMSGKIRHVTKAIEIISMGLKASLDQNAGGELADRLGALYDYMCLRLTLANAQNSTAPLTEVAGLLRELRDAWAQISDAGLNEARLQEA</sequence>
<keyword evidence="4 6" id="KW-1005">Bacterial flagellum biogenesis</keyword>
<dbReference type="InterPro" id="IPR003713">
    <property type="entry name" value="FliS"/>
</dbReference>
<name>A0ABV2CK34_9RHOO</name>
<comment type="subcellular location">
    <subcellularLocation>
        <location evidence="1 6">Cytoplasm</location>
        <location evidence="1 6">Cytosol</location>
    </subcellularLocation>
</comment>
<keyword evidence="7" id="KW-0969">Cilium</keyword>
<evidence type="ECO:0000256" key="4">
    <source>
        <dbReference type="ARBA" id="ARBA00022795"/>
    </source>
</evidence>
<dbReference type="CDD" id="cd16098">
    <property type="entry name" value="FliS"/>
    <property type="match status" value="1"/>
</dbReference>
<dbReference type="PIRSF" id="PIRSF039090">
    <property type="entry name" value="Flis"/>
    <property type="match status" value="1"/>
</dbReference>
<dbReference type="PANTHER" id="PTHR34773:SF1">
    <property type="entry name" value="FLAGELLAR SECRETION CHAPERONE FLIS"/>
    <property type="match status" value="1"/>
</dbReference>